<evidence type="ECO:0000259" key="4">
    <source>
        <dbReference type="PROSITE" id="PS51176"/>
    </source>
</evidence>
<dbReference type="GO" id="GO:0070403">
    <property type="term" value="F:NAD+ binding"/>
    <property type="evidence" value="ECO:0007669"/>
    <property type="project" value="InterPro"/>
</dbReference>
<name>A0A9D7SCE1_9BACT</name>
<dbReference type="InterPro" id="IPR003099">
    <property type="entry name" value="Prephen_DH"/>
</dbReference>
<dbReference type="InterPro" id="IPR036979">
    <property type="entry name" value="CM_dom_sf"/>
</dbReference>
<sequence>MGIGILGYGRFGRALGTLLLQAGQGHQAWDPVAEVPLQHRVADLRALVAANDVLILAVPLQALEGSLKGLRPLLTPNHLVFDVGSVKAGPCARMDELLGAAIPHAGTHPLFGPVSLARAERPLRVVLCPSPQHPDAAQRTERLFRGLGCEVLRQSPEDHDRVMATTHALTYFIAKGLVEVGAGAELPFTPPSFHAIARTLEAVREDAGHLFVALQNENPFAAGAREGLLEALAAIHRSLAEAAVSGDGELLAIPDLGTRSPVLQEVRDHIDALDQELVALLARRTELVLRAGRAKAEMGLPIHDPEREAAQLQARREWAADSGLDAQGVEEVFRSVLRASRAAQGQEG</sequence>
<comment type="caution">
    <text evidence="5">The sequence shown here is derived from an EMBL/GenBank/DDBJ whole genome shotgun (WGS) entry which is preliminary data.</text>
</comment>
<organism evidence="5 6">
    <name type="scientific">Candidatus Geothrix skivensis</name>
    <dbReference type="NCBI Taxonomy" id="2954439"/>
    <lineage>
        <taxon>Bacteria</taxon>
        <taxon>Pseudomonadati</taxon>
        <taxon>Acidobacteriota</taxon>
        <taxon>Holophagae</taxon>
        <taxon>Holophagales</taxon>
        <taxon>Holophagaceae</taxon>
        <taxon>Geothrix</taxon>
    </lineage>
</organism>
<dbReference type="SUPFAM" id="SSF51735">
    <property type="entry name" value="NAD(P)-binding Rossmann-fold domains"/>
    <property type="match status" value="1"/>
</dbReference>
<evidence type="ECO:0000313" key="5">
    <source>
        <dbReference type="EMBL" id="MBK9794962.1"/>
    </source>
</evidence>
<proteinExistence type="predicted"/>
<dbReference type="Gene3D" id="1.20.59.10">
    <property type="entry name" value="Chorismate mutase"/>
    <property type="match status" value="1"/>
</dbReference>
<dbReference type="Pfam" id="PF02153">
    <property type="entry name" value="PDH_N"/>
    <property type="match status" value="1"/>
</dbReference>
<dbReference type="SUPFAM" id="SSF48179">
    <property type="entry name" value="6-phosphogluconate dehydrogenase C-terminal domain-like"/>
    <property type="match status" value="1"/>
</dbReference>
<evidence type="ECO:0000259" key="3">
    <source>
        <dbReference type="PROSITE" id="PS51168"/>
    </source>
</evidence>
<dbReference type="PANTHER" id="PTHR21363:SF0">
    <property type="entry name" value="PREPHENATE DEHYDROGENASE [NADP(+)]"/>
    <property type="match status" value="1"/>
</dbReference>
<feature type="domain" description="Prephenate/arogenate dehydrogenase" evidence="4">
    <location>
        <begin position="1"/>
        <end position="273"/>
    </location>
</feature>
<dbReference type="InterPro" id="IPR008927">
    <property type="entry name" value="6-PGluconate_DH-like_C_sf"/>
</dbReference>
<dbReference type="InterPro" id="IPR046826">
    <property type="entry name" value="PDH_N"/>
</dbReference>
<dbReference type="Proteomes" id="UP000886657">
    <property type="component" value="Unassembled WGS sequence"/>
</dbReference>
<dbReference type="Pfam" id="PF01817">
    <property type="entry name" value="CM_2"/>
    <property type="match status" value="1"/>
</dbReference>
<feature type="domain" description="Chorismate mutase" evidence="3">
    <location>
        <begin position="257"/>
        <end position="348"/>
    </location>
</feature>
<dbReference type="Gene3D" id="3.40.50.720">
    <property type="entry name" value="NAD(P)-binding Rossmann-like Domain"/>
    <property type="match status" value="1"/>
</dbReference>
<dbReference type="AlphaFoldDB" id="A0A9D7SCE1"/>
<gene>
    <name evidence="5" type="ORF">IPP58_00425</name>
</gene>
<dbReference type="InterPro" id="IPR036291">
    <property type="entry name" value="NAD(P)-bd_dom_sf"/>
</dbReference>
<dbReference type="GO" id="GO:0006571">
    <property type="term" value="P:tyrosine biosynthetic process"/>
    <property type="evidence" value="ECO:0007669"/>
    <property type="project" value="InterPro"/>
</dbReference>
<dbReference type="GO" id="GO:0004665">
    <property type="term" value="F:prephenate dehydrogenase (NADP+) activity"/>
    <property type="evidence" value="ECO:0007669"/>
    <property type="project" value="InterPro"/>
</dbReference>
<reference evidence="5" key="1">
    <citation type="submission" date="2020-10" db="EMBL/GenBank/DDBJ databases">
        <title>Connecting structure to function with the recovery of over 1000 high-quality activated sludge metagenome-assembled genomes encoding full-length rRNA genes using long-read sequencing.</title>
        <authorList>
            <person name="Singleton C.M."/>
            <person name="Petriglieri F."/>
            <person name="Kristensen J.M."/>
            <person name="Kirkegaard R.H."/>
            <person name="Michaelsen T.Y."/>
            <person name="Andersen M.H."/>
            <person name="Karst S.M."/>
            <person name="Dueholm M.S."/>
            <person name="Nielsen P.H."/>
            <person name="Albertsen M."/>
        </authorList>
    </citation>
    <scope>NUCLEOTIDE SEQUENCE</scope>
    <source>
        <strain evidence="5">Skiv_18-Q3-R9-52_MAXAC.067</strain>
    </source>
</reference>
<protein>
    <recommendedName>
        <fullName evidence="1">chorismate mutase</fullName>
        <ecNumber evidence="1">5.4.99.5</ecNumber>
    </recommendedName>
</protein>
<dbReference type="InterPro" id="IPR036263">
    <property type="entry name" value="Chorismate_II_sf"/>
</dbReference>
<dbReference type="EC" id="5.4.99.5" evidence="1"/>
<dbReference type="PANTHER" id="PTHR21363">
    <property type="entry name" value="PREPHENATE DEHYDROGENASE"/>
    <property type="match status" value="1"/>
</dbReference>
<evidence type="ECO:0000256" key="2">
    <source>
        <dbReference type="ARBA" id="ARBA00023002"/>
    </source>
</evidence>
<dbReference type="PROSITE" id="PS51168">
    <property type="entry name" value="CHORISMATE_MUT_2"/>
    <property type="match status" value="1"/>
</dbReference>
<dbReference type="InterPro" id="IPR050812">
    <property type="entry name" value="Preph/Arog_dehydrog"/>
</dbReference>
<dbReference type="SMART" id="SM00830">
    <property type="entry name" value="CM_2"/>
    <property type="match status" value="1"/>
</dbReference>
<dbReference type="PROSITE" id="PS51176">
    <property type="entry name" value="PDH_ADH"/>
    <property type="match status" value="1"/>
</dbReference>
<dbReference type="SUPFAM" id="SSF48600">
    <property type="entry name" value="Chorismate mutase II"/>
    <property type="match status" value="1"/>
</dbReference>
<dbReference type="GO" id="GO:0004106">
    <property type="term" value="F:chorismate mutase activity"/>
    <property type="evidence" value="ECO:0007669"/>
    <property type="project" value="UniProtKB-EC"/>
</dbReference>
<evidence type="ECO:0000256" key="1">
    <source>
        <dbReference type="ARBA" id="ARBA00012404"/>
    </source>
</evidence>
<dbReference type="GO" id="GO:0008977">
    <property type="term" value="F:prephenate dehydrogenase (NAD+) activity"/>
    <property type="evidence" value="ECO:0007669"/>
    <property type="project" value="InterPro"/>
</dbReference>
<accession>A0A9D7SCE1</accession>
<dbReference type="InterPro" id="IPR002701">
    <property type="entry name" value="CM_II_prokaryot"/>
</dbReference>
<keyword evidence="2" id="KW-0560">Oxidoreductase</keyword>
<evidence type="ECO:0000313" key="6">
    <source>
        <dbReference type="Proteomes" id="UP000886657"/>
    </source>
</evidence>
<dbReference type="EMBL" id="JADKIO010000002">
    <property type="protein sequence ID" value="MBK9794962.1"/>
    <property type="molecule type" value="Genomic_DNA"/>
</dbReference>
<dbReference type="GO" id="GO:0046417">
    <property type="term" value="P:chorismate metabolic process"/>
    <property type="evidence" value="ECO:0007669"/>
    <property type="project" value="InterPro"/>
</dbReference>